<dbReference type="AlphaFoldDB" id="A0A0G0TRM7"/>
<evidence type="ECO:0000256" key="1">
    <source>
        <dbReference type="ARBA" id="ARBA00004127"/>
    </source>
</evidence>
<keyword evidence="5 10" id="KW-0808">Transferase</keyword>
<evidence type="ECO:0000256" key="3">
    <source>
        <dbReference type="ARBA" id="ARBA00007222"/>
    </source>
</evidence>
<feature type="transmembrane region" description="Helical" evidence="10">
    <location>
        <begin position="367"/>
        <end position="383"/>
    </location>
</feature>
<dbReference type="GO" id="GO:0004169">
    <property type="term" value="F:dolichyl-phosphate-mannose-protein mannosyltransferase activity"/>
    <property type="evidence" value="ECO:0007669"/>
    <property type="project" value="UniProtKB-UniRule"/>
</dbReference>
<evidence type="ECO:0000259" key="11">
    <source>
        <dbReference type="Pfam" id="PF02366"/>
    </source>
</evidence>
<proteinExistence type="inferred from homology"/>
<feature type="transmembrane region" description="Helical" evidence="10">
    <location>
        <begin position="415"/>
        <end position="435"/>
    </location>
</feature>
<dbReference type="Proteomes" id="UP000034072">
    <property type="component" value="Unassembled WGS sequence"/>
</dbReference>
<organism evidence="13 14">
    <name type="scientific">Candidatus Yanofskybacteria bacterium GW2011_GWE2_40_11</name>
    <dbReference type="NCBI Taxonomy" id="1619033"/>
    <lineage>
        <taxon>Bacteria</taxon>
        <taxon>Candidatus Yanofskyibacteriota</taxon>
    </lineage>
</organism>
<keyword evidence="8 10" id="KW-0472">Membrane</keyword>
<name>A0A0G0TRM7_9BACT</name>
<dbReference type="Pfam" id="PF02366">
    <property type="entry name" value="PMT"/>
    <property type="match status" value="1"/>
</dbReference>
<keyword evidence="6 10" id="KW-0812">Transmembrane</keyword>
<dbReference type="GO" id="GO:0012505">
    <property type="term" value="C:endomembrane system"/>
    <property type="evidence" value="ECO:0007669"/>
    <property type="project" value="UniProtKB-SubCell"/>
</dbReference>
<comment type="subcellular location">
    <subcellularLocation>
        <location evidence="10">Cell membrane</location>
    </subcellularLocation>
    <subcellularLocation>
        <location evidence="1">Endomembrane system</location>
        <topology evidence="1">Multi-pass membrane protein</topology>
    </subcellularLocation>
</comment>
<dbReference type="PATRIC" id="fig|1619033.3.peg.651"/>
<evidence type="ECO:0000313" key="14">
    <source>
        <dbReference type="Proteomes" id="UP000034072"/>
    </source>
</evidence>
<evidence type="ECO:0000259" key="12">
    <source>
        <dbReference type="Pfam" id="PF16192"/>
    </source>
</evidence>
<sequence>MSNKWLILTILSLSVATRFIFFGHPSQTVFDEVHFGKFVSAYYTHEYYFDIHPPLGKLIIAGFGKLAGFSPEYSFSQIGEKFQDNRYMALRFLPSLAGALLPLILFFLALEIGFSRRAALLAGLLLVFENGIITQSRFVLMDAFLLLFGFSSLLFYFRYRNHNKSINLFLAGIFAAFAISIKWTGLTFLAIIAILELIMLLKKYKGRLCIKAPFVLVAKNLVFLLFIPFLIYFSVFAIHFSLLNKSGDGDAFMSPEFQKTLLGDAGYDDPQVKKPTMIGKFSELNYRMYTANKTLASSHSYSSKWYTWPFLIRPIYYWVSSEARIYFMGNPIIWWLSTMTMLALILRTAQHAITNSKTIVRDRKKELLLIGAFAINFLPFIFIGRVMFLYHYLSAIIFAILALAYTLDNESPRKLIIAVIALCVVSFVYFSPLTYGLSMSRTIYESHIWLPSWE</sequence>
<dbReference type="InterPro" id="IPR032421">
    <property type="entry name" value="PMT_4TMC"/>
</dbReference>
<evidence type="ECO:0000256" key="2">
    <source>
        <dbReference type="ARBA" id="ARBA00004922"/>
    </source>
</evidence>
<comment type="caution">
    <text evidence="13">The sequence shown here is derived from an EMBL/GenBank/DDBJ whole genome shotgun (WGS) entry which is preliminary data.</text>
</comment>
<evidence type="ECO:0000256" key="6">
    <source>
        <dbReference type="ARBA" id="ARBA00022692"/>
    </source>
</evidence>
<comment type="similarity">
    <text evidence="3 10">Belongs to the glycosyltransferase 39 family.</text>
</comment>
<evidence type="ECO:0000256" key="8">
    <source>
        <dbReference type="ARBA" id="ARBA00023136"/>
    </source>
</evidence>
<evidence type="ECO:0000313" key="13">
    <source>
        <dbReference type="EMBL" id="KKR40522.1"/>
    </source>
</evidence>
<feature type="transmembrane region" description="Helical" evidence="10">
    <location>
        <begin position="221"/>
        <end position="243"/>
    </location>
</feature>
<feature type="domain" description="ArnT-like N-terminal" evidence="11">
    <location>
        <begin position="11"/>
        <end position="244"/>
    </location>
</feature>
<keyword evidence="7 10" id="KW-1133">Transmembrane helix</keyword>
<feature type="domain" description="Protein O-mannosyl-transferase C-terminal four TM" evidence="12">
    <location>
        <begin position="278"/>
        <end position="453"/>
    </location>
</feature>
<protein>
    <recommendedName>
        <fullName evidence="9 10">Polyprenol-phosphate-mannose--protein mannosyltransferase</fullName>
        <ecNumber evidence="10">2.4.1.-</ecNumber>
    </recommendedName>
</protein>
<dbReference type="UniPathway" id="UPA00378"/>
<dbReference type="InterPro" id="IPR003342">
    <property type="entry name" value="ArnT-like_N"/>
</dbReference>
<feature type="transmembrane region" description="Helical" evidence="10">
    <location>
        <begin position="325"/>
        <end position="346"/>
    </location>
</feature>
<evidence type="ECO:0000256" key="10">
    <source>
        <dbReference type="RuleBase" id="RU367007"/>
    </source>
</evidence>
<dbReference type="GO" id="GO:0005886">
    <property type="term" value="C:plasma membrane"/>
    <property type="evidence" value="ECO:0007669"/>
    <property type="project" value="UniProtKB-SubCell"/>
</dbReference>
<feature type="transmembrane region" description="Helical" evidence="10">
    <location>
        <begin position="389"/>
        <end position="408"/>
    </location>
</feature>
<comment type="function">
    <text evidence="10">Protein O-mannosyltransferase that catalyzes the transfer of a single mannose residue from a polyprenol phospho-mannosyl lipidic donor to the hydroxyl group of selected serine and threonine residues in acceptor proteins.</text>
</comment>
<evidence type="ECO:0000256" key="9">
    <source>
        <dbReference type="ARBA" id="ARBA00093617"/>
    </source>
</evidence>
<dbReference type="EC" id="2.4.1.-" evidence="10"/>
<reference evidence="13 14" key="1">
    <citation type="journal article" date="2015" name="Nature">
        <title>rRNA introns, odd ribosomes, and small enigmatic genomes across a large radiation of phyla.</title>
        <authorList>
            <person name="Brown C.T."/>
            <person name="Hug L.A."/>
            <person name="Thomas B.C."/>
            <person name="Sharon I."/>
            <person name="Castelle C.J."/>
            <person name="Singh A."/>
            <person name="Wilkins M.J."/>
            <person name="Williams K.H."/>
            <person name="Banfield J.F."/>
        </authorList>
    </citation>
    <scope>NUCLEOTIDE SEQUENCE [LARGE SCALE GENOMIC DNA]</scope>
</reference>
<dbReference type="Pfam" id="PF16192">
    <property type="entry name" value="PMT_4TMC"/>
    <property type="match status" value="1"/>
</dbReference>
<evidence type="ECO:0000256" key="7">
    <source>
        <dbReference type="ARBA" id="ARBA00022989"/>
    </source>
</evidence>
<keyword evidence="4 10" id="KW-0328">Glycosyltransferase</keyword>
<dbReference type="InterPro" id="IPR027005">
    <property type="entry name" value="PMT-like"/>
</dbReference>
<comment type="pathway">
    <text evidence="2 10">Protein modification; protein glycosylation.</text>
</comment>
<accession>A0A0G0TRM7</accession>
<feature type="transmembrane region" description="Helical" evidence="10">
    <location>
        <begin position="169"/>
        <end position="200"/>
    </location>
</feature>
<evidence type="ECO:0000256" key="4">
    <source>
        <dbReference type="ARBA" id="ARBA00022676"/>
    </source>
</evidence>
<gene>
    <name evidence="13" type="ORF">UT75_C0008G0044</name>
</gene>
<dbReference type="PANTHER" id="PTHR10050">
    <property type="entry name" value="DOLICHYL-PHOSPHATE-MANNOSE--PROTEIN MANNOSYLTRANSFERASE"/>
    <property type="match status" value="1"/>
</dbReference>
<feature type="transmembrane region" description="Helical" evidence="10">
    <location>
        <begin position="92"/>
        <end position="110"/>
    </location>
</feature>
<feature type="transmembrane region" description="Helical" evidence="10">
    <location>
        <begin position="138"/>
        <end position="157"/>
    </location>
</feature>
<keyword evidence="10" id="KW-1003">Cell membrane</keyword>
<evidence type="ECO:0000256" key="5">
    <source>
        <dbReference type="ARBA" id="ARBA00022679"/>
    </source>
</evidence>
<dbReference type="EMBL" id="LBXZ01000008">
    <property type="protein sequence ID" value="KKR40522.1"/>
    <property type="molecule type" value="Genomic_DNA"/>
</dbReference>